<name>A0A518CJP7_9PLAN</name>
<dbReference type="EMBL" id="CP036281">
    <property type="protein sequence ID" value="QDU79453.1"/>
    <property type="molecule type" value="Genomic_DNA"/>
</dbReference>
<organism evidence="1 2">
    <name type="scientific">Polystyrenella longa</name>
    <dbReference type="NCBI Taxonomy" id="2528007"/>
    <lineage>
        <taxon>Bacteria</taxon>
        <taxon>Pseudomonadati</taxon>
        <taxon>Planctomycetota</taxon>
        <taxon>Planctomycetia</taxon>
        <taxon>Planctomycetales</taxon>
        <taxon>Planctomycetaceae</taxon>
        <taxon>Polystyrenella</taxon>
    </lineage>
</organism>
<dbReference type="Proteomes" id="UP000317178">
    <property type="component" value="Chromosome"/>
</dbReference>
<accession>A0A518CJP7</accession>
<evidence type="ECO:0000313" key="1">
    <source>
        <dbReference type="EMBL" id="QDU79453.1"/>
    </source>
</evidence>
<sequence>MSEFNDPFREKYGETVIFRPSMTTILELRRKTGQWLRARYPPGEYSSKDDINNILNDYVQHHFKNILSIIDNCSSYETLIFFLEQYEKTANISSNQRDDRLTTEESLLWSKHGPIIRKSLRFLCDTIVIRNQPNRSTQISVSELQLEELIIHSEEAIRLSVGSDATYHNEEGDIQIKILHPERDAIYSIRFEQSTNVSEYENRIHAAVNEFQKHPDIHKIFRSAKNVEVYLDDKFKQVRGFTLSDVFKLFELLILKSQRTGETIQSFERDRLVEVIGELLSLSSNQVNILLRGLTISECTLGDAPNYPWDHRRHNKLHGKPFYEINQANSNRIVTFSTERLKECHFELFSMLRESKLPAEWFTRELNNSVQKYSQAISKDFENYIVEELRNLHAPKIFCSRFSKKIGSQNRYFRIPNQIGDLDILAYLPHEELLVIGECKVSKVPNDPRTFDSELRKFHDYQHQLNRKLEWCKQNISNIEQYLWLNEHFPNDIRIKFVSPILITYYPSFATAHVNGFQCVSITELLSGLVAKQGWAFPPILPIIE</sequence>
<protein>
    <submittedName>
        <fullName evidence="1">Uncharacterized protein</fullName>
    </submittedName>
</protein>
<dbReference type="KEGG" id="plon:Pla110_11630"/>
<dbReference type="RefSeq" id="WP_144994065.1">
    <property type="nucleotide sequence ID" value="NZ_CP036281.1"/>
</dbReference>
<keyword evidence="2" id="KW-1185">Reference proteome</keyword>
<evidence type="ECO:0000313" key="2">
    <source>
        <dbReference type="Proteomes" id="UP000317178"/>
    </source>
</evidence>
<proteinExistence type="predicted"/>
<reference evidence="1 2" key="1">
    <citation type="submission" date="2019-02" db="EMBL/GenBank/DDBJ databases">
        <title>Deep-cultivation of Planctomycetes and their phenomic and genomic characterization uncovers novel biology.</title>
        <authorList>
            <person name="Wiegand S."/>
            <person name="Jogler M."/>
            <person name="Boedeker C."/>
            <person name="Pinto D."/>
            <person name="Vollmers J."/>
            <person name="Rivas-Marin E."/>
            <person name="Kohn T."/>
            <person name="Peeters S.H."/>
            <person name="Heuer A."/>
            <person name="Rast P."/>
            <person name="Oberbeckmann S."/>
            <person name="Bunk B."/>
            <person name="Jeske O."/>
            <person name="Meyerdierks A."/>
            <person name="Storesund J.E."/>
            <person name="Kallscheuer N."/>
            <person name="Luecker S."/>
            <person name="Lage O.M."/>
            <person name="Pohl T."/>
            <person name="Merkel B.J."/>
            <person name="Hornburger P."/>
            <person name="Mueller R.-W."/>
            <person name="Bruemmer F."/>
            <person name="Labrenz M."/>
            <person name="Spormann A.M."/>
            <person name="Op den Camp H."/>
            <person name="Overmann J."/>
            <person name="Amann R."/>
            <person name="Jetten M.S.M."/>
            <person name="Mascher T."/>
            <person name="Medema M.H."/>
            <person name="Devos D.P."/>
            <person name="Kaster A.-K."/>
            <person name="Ovreas L."/>
            <person name="Rohde M."/>
            <person name="Galperin M.Y."/>
            <person name="Jogler C."/>
        </authorList>
    </citation>
    <scope>NUCLEOTIDE SEQUENCE [LARGE SCALE GENOMIC DNA]</scope>
    <source>
        <strain evidence="1 2">Pla110</strain>
    </source>
</reference>
<dbReference type="OrthoDB" id="7068154at2"/>
<dbReference type="AlphaFoldDB" id="A0A518CJP7"/>
<gene>
    <name evidence="1" type="ORF">Pla110_11630</name>
</gene>